<dbReference type="Gene3D" id="3.10.180.10">
    <property type="entry name" value="2,3-Dihydroxybiphenyl 1,2-Dioxygenase, domain 1"/>
    <property type="match status" value="1"/>
</dbReference>
<keyword evidence="3" id="KW-0479">Metal-binding</keyword>
<evidence type="ECO:0000256" key="6">
    <source>
        <dbReference type="ARBA" id="ARBA00023002"/>
    </source>
</evidence>
<name>A0ABV3S1J1_9LACO</name>
<dbReference type="InterPro" id="IPR037523">
    <property type="entry name" value="VOC_core"/>
</dbReference>
<feature type="domain" description="VOC" evidence="9">
    <location>
        <begin position="7"/>
        <end position="122"/>
    </location>
</feature>
<dbReference type="PANTHER" id="PTHR43279:SF1">
    <property type="entry name" value="CATECHOL-2,3-DIOXYGENASE"/>
    <property type="match status" value="1"/>
</dbReference>
<organism evidence="10 11">
    <name type="scientific">Leuconostoc aquikimchii</name>
    <dbReference type="NCBI Taxonomy" id="3236804"/>
    <lineage>
        <taxon>Bacteria</taxon>
        <taxon>Bacillati</taxon>
        <taxon>Bacillota</taxon>
        <taxon>Bacilli</taxon>
        <taxon>Lactobacillales</taxon>
        <taxon>Lactobacillaceae</taxon>
        <taxon>Leuconostoc</taxon>
    </lineage>
</organism>
<dbReference type="RefSeq" id="WP_367973334.1">
    <property type="nucleotide sequence ID" value="NZ_JBFPEQ010000001.1"/>
</dbReference>
<dbReference type="InterPro" id="IPR004360">
    <property type="entry name" value="Glyas_Fos-R_dOase_dom"/>
</dbReference>
<proteinExistence type="inferred from homology"/>
<keyword evidence="11" id="KW-1185">Reference proteome</keyword>
<evidence type="ECO:0000256" key="1">
    <source>
        <dbReference type="ARBA" id="ARBA00001954"/>
    </source>
</evidence>
<dbReference type="PROSITE" id="PS51819">
    <property type="entry name" value="VOC"/>
    <property type="match status" value="1"/>
</dbReference>
<evidence type="ECO:0000256" key="4">
    <source>
        <dbReference type="ARBA" id="ARBA00022797"/>
    </source>
</evidence>
<dbReference type="PANTHER" id="PTHR43279">
    <property type="entry name" value="CATECHOL-2,3-DIOXYGENASE"/>
    <property type="match status" value="1"/>
</dbReference>
<keyword evidence="4 8" id="KW-0058">Aromatic hydrocarbons catabolism</keyword>
<dbReference type="EMBL" id="JBFPER010000001">
    <property type="protein sequence ID" value="MEX0379935.1"/>
    <property type="molecule type" value="Genomic_DNA"/>
</dbReference>
<comment type="cofactor">
    <cofactor evidence="1 8">
        <name>Fe(2+)</name>
        <dbReference type="ChEBI" id="CHEBI:29033"/>
    </cofactor>
</comment>
<dbReference type="PROSITE" id="PS00082">
    <property type="entry name" value="EXTRADIOL_DIOXYGENAS"/>
    <property type="match status" value="1"/>
</dbReference>
<dbReference type="Proteomes" id="UP001556617">
    <property type="component" value="Unassembled WGS sequence"/>
</dbReference>
<sequence length="276" mass="31589">MLNINYNIEHLTLMADNETMMRRFYRDILGLIEMQASNHSYSYAFTNSDTPFLTLIFDGHKTSKPQAGLYHFALLFPDTASLASLIERLILIDYPLGAGDHDVSEAFYLNDPNGNGIELYHDRPEALWEWDNNFIKMGTKDVDVQTLLQTKKSDWSGFPADMKIGHLHFVGNDLTKGDDFFINSLKMALTAKISDSAHFYSHNRYHHHHAYNTWLGRNITQRGDQDNGLLDWTVSVDSSYFNLLQSNLSDRNVSTIAGQIWLTDPFGSQLIMIEKN</sequence>
<evidence type="ECO:0000256" key="7">
    <source>
        <dbReference type="ARBA" id="ARBA00023004"/>
    </source>
</evidence>
<protein>
    <submittedName>
        <fullName evidence="10">VOC family protein</fullName>
    </submittedName>
</protein>
<evidence type="ECO:0000256" key="2">
    <source>
        <dbReference type="ARBA" id="ARBA00008784"/>
    </source>
</evidence>
<keyword evidence="5 8" id="KW-0223">Dioxygenase</keyword>
<dbReference type="Pfam" id="PF00903">
    <property type="entry name" value="Glyoxalase"/>
    <property type="match status" value="1"/>
</dbReference>
<comment type="similarity">
    <text evidence="2 8">Belongs to the extradiol ring-cleavage dioxygenase family.</text>
</comment>
<dbReference type="InterPro" id="IPR000486">
    <property type="entry name" value="Xdiol_ring_cleave_dOase_1/2"/>
</dbReference>
<dbReference type="SUPFAM" id="SSF54593">
    <property type="entry name" value="Glyoxalase/Bleomycin resistance protein/Dihydroxybiphenyl dioxygenase"/>
    <property type="match status" value="2"/>
</dbReference>
<keyword evidence="7 8" id="KW-0408">Iron</keyword>
<evidence type="ECO:0000313" key="11">
    <source>
        <dbReference type="Proteomes" id="UP001556617"/>
    </source>
</evidence>
<evidence type="ECO:0000259" key="9">
    <source>
        <dbReference type="PROSITE" id="PS51819"/>
    </source>
</evidence>
<evidence type="ECO:0000256" key="8">
    <source>
        <dbReference type="RuleBase" id="RU000683"/>
    </source>
</evidence>
<dbReference type="InterPro" id="IPR029068">
    <property type="entry name" value="Glyas_Bleomycin-R_OHBP_Dase"/>
</dbReference>
<evidence type="ECO:0000313" key="10">
    <source>
        <dbReference type="EMBL" id="MEX0379935.1"/>
    </source>
</evidence>
<keyword evidence="6 8" id="KW-0560">Oxidoreductase</keyword>
<accession>A0ABV3S1J1</accession>
<evidence type="ECO:0000256" key="3">
    <source>
        <dbReference type="ARBA" id="ARBA00022723"/>
    </source>
</evidence>
<evidence type="ECO:0000256" key="5">
    <source>
        <dbReference type="ARBA" id="ARBA00022964"/>
    </source>
</evidence>
<gene>
    <name evidence="10" type="ORF">AB3K24_00970</name>
</gene>
<comment type="caution">
    <text evidence="10">The sequence shown here is derived from an EMBL/GenBank/DDBJ whole genome shotgun (WGS) entry which is preliminary data.</text>
</comment>
<reference evidence="10 11" key="1">
    <citation type="submission" date="2024-07" db="EMBL/GenBank/DDBJ databases">
        <authorList>
            <person name="Yun M."/>
        </authorList>
    </citation>
    <scope>NUCLEOTIDE SEQUENCE [LARGE SCALE GENOMIC DNA]</scope>
    <source>
        <strain evidence="10 11">MS01</strain>
    </source>
</reference>